<proteinExistence type="predicted"/>
<evidence type="ECO:0000313" key="1">
    <source>
        <dbReference type="EMBL" id="GAA0397469.1"/>
    </source>
</evidence>
<sequence>MSDRFMVISDLYNRIFTVETSHPEVEVDYVIWNRVFALLPREYKLPDHAVLSLRFEGLQ</sequence>
<dbReference type="Proteomes" id="UP001500340">
    <property type="component" value="Unassembled WGS sequence"/>
</dbReference>
<comment type="caution">
    <text evidence="1">The sequence shown here is derived from an EMBL/GenBank/DDBJ whole genome shotgun (WGS) entry which is preliminary data.</text>
</comment>
<evidence type="ECO:0000313" key="2">
    <source>
        <dbReference type="Proteomes" id="UP001500340"/>
    </source>
</evidence>
<name>A0ABP3IC33_9BACL</name>
<reference evidence="2" key="1">
    <citation type="journal article" date="2019" name="Int. J. Syst. Evol. Microbiol.">
        <title>The Global Catalogue of Microorganisms (GCM) 10K type strain sequencing project: providing services to taxonomists for standard genome sequencing and annotation.</title>
        <authorList>
            <consortium name="The Broad Institute Genomics Platform"/>
            <consortium name="The Broad Institute Genome Sequencing Center for Infectious Disease"/>
            <person name="Wu L."/>
            <person name="Ma J."/>
        </authorList>
    </citation>
    <scope>NUCLEOTIDE SEQUENCE [LARGE SCALE GENOMIC DNA]</scope>
    <source>
        <strain evidence="2">JCM 12774</strain>
    </source>
</reference>
<dbReference type="EMBL" id="BAAACX010000013">
    <property type="protein sequence ID" value="GAA0397469.1"/>
    <property type="molecule type" value="Genomic_DNA"/>
</dbReference>
<protein>
    <submittedName>
        <fullName evidence="1">Uncharacterized protein</fullName>
    </submittedName>
</protein>
<accession>A0ABP3IC33</accession>
<organism evidence="1 2">
    <name type="scientific">Paenibacillus motobuensis</name>
    <dbReference type="NCBI Taxonomy" id="295324"/>
    <lineage>
        <taxon>Bacteria</taxon>
        <taxon>Bacillati</taxon>
        <taxon>Bacillota</taxon>
        <taxon>Bacilli</taxon>
        <taxon>Bacillales</taxon>
        <taxon>Paenibacillaceae</taxon>
        <taxon>Paenibacillus</taxon>
    </lineage>
</organism>
<gene>
    <name evidence="1" type="ORF">GCM10008933_30030</name>
</gene>
<keyword evidence="2" id="KW-1185">Reference proteome</keyword>